<dbReference type="InterPro" id="IPR036388">
    <property type="entry name" value="WH-like_DNA-bd_sf"/>
</dbReference>
<feature type="domain" description="RNA polymerase sigma factor 70 region 4 type 2" evidence="9">
    <location>
        <begin position="140"/>
        <end position="191"/>
    </location>
</feature>
<dbReference type="InterPro" id="IPR039425">
    <property type="entry name" value="RNA_pol_sigma-70-like"/>
</dbReference>
<dbReference type="InterPro" id="IPR013324">
    <property type="entry name" value="RNA_pol_sigma_r3/r4-like"/>
</dbReference>
<dbReference type="RefSeq" id="WP_095508824.1">
    <property type="nucleotide sequence ID" value="NZ_MQWD01000001.1"/>
</dbReference>
<dbReference type="OrthoDB" id="1027298at2"/>
<feature type="compositionally biased region" description="Low complexity" evidence="7">
    <location>
        <begin position="1"/>
        <end position="12"/>
    </location>
</feature>
<reference evidence="10 11" key="1">
    <citation type="submission" date="2016-11" db="EMBL/GenBank/DDBJ databases">
        <title>Study of marine rhodopsin-containing bacteria.</title>
        <authorList>
            <person name="Yoshizawa S."/>
            <person name="Kumagai Y."/>
            <person name="Kogure K."/>
        </authorList>
    </citation>
    <scope>NUCLEOTIDE SEQUENCE [LARGE SCALE GENOMIC DNA]</scope>
    <source>
        <strain evidence="10 11">SAORIC-28</strain>
    </source>
</reference>
<dbReference type="InterPro" id="IPR013325">
    <property type="entry name" value="RNA_pol_sigma_r2"/>
</dbReference>
<evidence type="ECO:0000256" key="3">
    <source>
        <dbReference type="ARBA" id="ARBA00023082"/>
    </source>
</evidence>
<evidence type="ECO:0000313" key="11">
    <source>
        <dbReference type="Proteomes" id="UP000216339"/>
    </source>
</evidence>
<dbReference type="SUPFAM" id="SSF88659">
    <property type="entry name" value="Sigma3 and sigma4 domains of RNA polymerase sigma factors"/>
    <property type="match status" value="1"/>
</dbReference>
<dbReference type="SUPFAM" id="SSF88946">
    <property type="entry name" value="Sigma2 domain of RNA polymerase sigma factors"/>
    <property type="match status" value="1"/>
</dbReference>
<dbReference type="CDD" id="cd06171">
    <property type="entry name" value="Sigma70_r4"/>
    <property type="match status" value="1"/>
</dbReference>
<protein>
    <recommendedName>
        <fullName evidence="6">RNA polymerase sigma factor</fullName>
    </recommendedName>
</protein>
<dbReference type="GO" id="GO:0003677">
    <property type="term" value="F:DNA binding"/>
    <property type="evidence" value="ECO:0007669"/>
    <property type="project" value="UniProtKB-KW"/>
</dbReference>
<dbReference type="Proteomes" id="UP000216339">
    <property type="component" value="Unassembled WGS sequence"/>
</dbReference>
<evidence type="ECO:0000259" key="8">
    <source>
        <dbReference type="Pfam" id="PF04542"/>
    </source>
</evidence>
<comment type="similarity">
    <text evidence="1 6">Belongs to the sigma-70 factor family. ECF subfamily.</text>
</comment>
<dbReference type="GO" id="GO:0016987">
    <property type="term" value="F:sigma factor activity"/>
    <property type="evidence" value="ECO:0007669"/>
    <property type="project" value="UniProtKB-KW"/>
</dbReference>
<dbReference type="Pfam" id="PF04542">
    <property type="entry name" value="Sigma70_r2"/>
    <property type="match status" value="1"/>
</dbReference>
<keyword evidence="3 6" id="KW-0731">Sigma factor</keyword>
<dbReference type="Gene3D" id="1.10.10.10">
    <property type="entry name" value="Winged helix-like DNA-binding domain superfamily/Winged helix DNA-binding domain"/>
    <property type="match status" value="1"/>
</dbReference>
<evidence type="ECO:0000256" key="2">
    <source>
        <dbReference type="ARBA" id="ARBA00023015"/>
    </source>
</evidence>
<evidence type="ECO:0000259" key="9">
    <source>
        <dbReference type="Pfam" id="PF08281"/>
    </source>
</evidence>
<organism evidence="10 11">
    <name type="scientific">Rubrivirga marina</name>
    <dbReference type="NCBI Taxonomy" id="1196024"/>
    <lineage>
        <taxon>Bacteria</taxon>
        <taxon>Pseudomonadati</taxon>
        <taxon>Rhodothermota</taxon>
        <taxon>Rhodothermia</taxon>
        <taxon>Rhodothermales</taxon>
        <taxon>Rubricoccaceae</taxon>
        <taxon>Rubrivirga</taxon>
    </lineage>
</organism>
<proteinExistence type="inferred from homology"/>
<dbReference type="InterPro" id="IPR013249">
    <property type="entry name" value="RNA_pol_sigma70_r4_t2"/>
</dbReference>
<name>A0A271IW84_9BACT</name>
<keyword evidence="2 6" id="KW-0805">Transcription regulation</keyword>
<keyword evidence="11" id="KW-1185">Reference proteome</keyword>
<evidence type="ECO:0000256" key="7">
    <source>
        <dbReference type="SAM" id="MobiDB-lite"/>
    </source>
</evidence>
<dbReference type="InterPro" id="IPR014284">
    <property type="entry name" value="RNA_pol_sigma-70_dom"/>
</dbReference>
<dbReference type="AlphaFoldDB" id="A0A271IW84"/>
<feature type="region of interest" description="Disordered" evidence="7">
    <location>
        <begin position="1"/>
        <end position="26"/>
    </location>
</feature>
<evidence type="ECO:0000256" key="4">
    <source>
        <dbReference type="ARBA" id="ARBA00023125"/>
    </source>
</evidence>
<sequence length="203" mass="23526">MSEPSSAPPSASSEEDRATVQEALAGDQRAYERLVDKYQGPLRRHVGKMVRDQQQVDDLVQEAFVKAFGSIESYNPDYAFSTWLYRITTNHTIDYIRKKKLPTRSIDKPIQTRDGELQMELPDSTYRPDKAVVRDQRNAILREAIEALPPKYHRVIVMRHQEEMTYDEIAAELDLPLGTVKAHIFRARALLNKTLRDRRDELE</sequence>
<evidence type="ECO:0000256" key="6">
    <source>
        <dbReference type="RuleBase" id="RU000716"/>
    </source>
</evidence>
<dbReference type="PANTHER" id="PTHR43133">
    <property type="entry name" value="RNA POLYMERASE ECF-TYPE SIGMA FACTO"/>
    <property type="match status" value="1"/>
</dbReference>
<dbReference type="PANTHER" id="PTHR43133:SF51">
    <property type="entry name" value="RNA POLYMERASE SIGMA FACTOR"/>
    <property type="match status" value="1"/>
</dbReference>
<dbReference type="Gene3D" id="1.10.1740.10">
    <property type="match status" value="1"/>
</dbReference>
<comment type="caution">
    <text evidence="10">The sequence shown here is derived from an EMBL/GenBank/DDBJ whole genome shotgun (WGS) entry which is preliminary data.</text>
</comment>
<dbReference type="EMBL" id="MQWD01000001">
    <property type="protein sequence ID" value="PAP75188.1"/>
    <property type="molecule type" value="Genomic_DNA"/>
</dbReference>
<dbReference type="InterPro" id="IPR000838">
    <property type="entry name" value="RNA_pol_sigma70_ECF_CS"/>
</dbReference>
<keyword evidence="5 6" id="KW-0804">Transcription</keyword>
<keyword evidence="4 6" id="KW-0238">DNA-binding</keyword>
<dbReference type="Pfam" id="PF08281">
    <property type="entry name" value="Sigma70_r4_2"/>
    <property type="match status" value="1"/>
</dbReference>
<dbReference type="NCBIfam" id="TIGR02937">
    <property type="entry name" value="sigma70-ECF"/>
    <property type="match status" value="1"/>
</dbReference>
<gene>
    <name evidence="10" type="ORF">BSZ37_01380</name>
</gene>
<dbReference type="InterPro" id="IPR007627">
    <property type="entry name" value="RNA_pol_sigma70_r2"/>
</dbReference>
<evidence type="ECO:0000256" key="5">
    <source>
        <dbReference type="ARBA" id="ARBA00023163"/>
    </source>
</evidence>
<accession>A0A271IW84</accession>
<feature type="domain" description="RNA polymerase sigma-70 region 2" evidence="8">
    <location>
        <begin position="34"/>
        <end position="100"/>
    </location>
</feature>
<dbReference type="PROSITE" id="PS01063">
    <property type="entry name" value="SIGMA70_ECF"/>
    <property type="match status" value="1"/>
</dbReference>
<dbReference type="GO" id="GO:0006352">
    <property type="term" value="P:DNA-templated transcription initiation"/>
    <property type="evidence" value="ECO:0007669"/>
    <property type="project" value="InterPro"/>
</dbReference>
<evidence type="ECO:0000256" key="1">
    <source>
        <dbReference type="ARBA" id="ARBA00010641"/>
    </source>
</evidence>
<evidence type="ECO:0000313" key="10">
    <source>
        <dbReference type="EMBL" id="PAP75188.1"/>
    </source>
</evidence>